<dbReference type="InterPro" id="IPR003010">
    <property type="entry name" value="C-N_Hydrolase"/>
</dbReference>
<evidence type="ECO:0000256" key="1">
    <source>
        <dbReference type="ARBA" id="ARBA00004651"/>
    </source>
</evidence>
<evidence type="ECO:0000256" key="9">
    <source>
        <dbReference type="SAM" id="Phobius"/>
    </source>
</evidence>
<dbReference type="PANTHER" id="PTHR38686:SF1">
    <property type="entry name" value="APOLIPOPROTEIN N-ACYLTRANSFERASE"/>
    <property type="match status" value="1"/>
</dbReference>
<evidence type="ECO:0000259" key="10">
    <source>
        <dbReference type="PROSITE" id="PS50263"/>
    </source>
</evidence>
<protein>
    <submittedName>
        <fullName evidence="11">Apolipoprotein N-acyltransferase</fullName>
    </submittedName>
</protein>
<reference evidence="12" key="1">
    <citation type="submission" date="2012-06" db="EMBL/GenBank/DDBJ databases">
        <title>The complete genome of Belliella baltica DSM 15883.</title>
        <authorList>
            <person name="Lucas S."/>
            <person name="Copeland A."/>
            <person name="Lapidus A."/>
            <person name="Goodwin L."/>
            <person name="Pitluck S."/>
            <person name="Peters L."/>
            <person name="Mikhailova N."/>
            <person name="Davenport K."/>
            <person name="Kyrpides N."/>
            <person name="Mavromatis K."/>
            <person name="Pagani I."/>
            <person name="Ivanova N."/>
            <person name="Ovchinnikova G."/>
            <person name="Zeytun A."/>
            <person name="Detter J.C."/>
            <person name="Han C."/>
            <person name="Land M."/>
            <person name="Hauser L."/>
            <person name="Markowitz V."/>
            <person name="Cheng J.-F."/>
            <person name="Hugenholtz P."/>
            <person name="Woyke T."/>
            <person name="Wu D."/>
            <person name="Tindall B."/>
            <person name="Pomrenke H."/>
            <person name="Brambilla E."/>
            <person name="Klenk H.-P."/>
            <person name="Eisen J.A."/>
        </authorList>
    </citation>
    <scope>NUCLEOTIDE SEQUENCE [LARGE SCALE GENOMIC DNA]</scope>
    <source>
        <strain evidence="12">DSM 15883 / CIP 108006 / LMG 21964 / BA134</strain>
    </source>
</reference>
<evidence type="ECO:0000256" key="8">
    <source>
        <dbReference type="ARBA" id="ARBA00023315"/>
    </source>
</evidence>
<dbReference type="InterPro" id="IPR036526">
    <property type="entry name" value="C-N_Hydrolase_sf"/>
</dbReference>
<feature type="transmembrane region" description="Helical" evidence="9">
    <location>
        <begin position="32"/>
        <end position="48"/>
    </location>
</feature>
<evidence type="ECO:0000256" key="2">
    <source>
        <dbReference type="ARBA" id="ARBA00010065"/>
    </source>
</evidence>
<dbReference type="HOGENOM" id="CLU_810543_0_0_10"/>
<accession>I3Z976</accession>
<evidence type="ECO:0000256" key="3">
    <source>
        <dbReference type="ARBA" id="ARBA00022475"/>
    </source>
</evidence>
<keyword evidence="12" id="KW-1185">Reference proteome</keyword>
<dbReference type="SUPFAM" id="SSF56317">
    <property type="entry name" value="Carbon-nitrogen hydrolase"/>
    <property type="match status" value="1"/>
</dbReference>
<keyword evidence="8 11" id="KW-0012">Acyltransferase</keyword>
<dbReference type="PANTHER" id="PTHR38686">
    <property type="entry name" value="APOLIPOPROTEIN N-ACYLTRANSFERASE"/>
    <property type="match status" value="1"/>
</dbReference>
<evidence type="ECO:0000256" key="7">
    <source>
        <dbReference type="ARBA" id="ARBA00023136"/>
    </source>
</evidence>
<keyword evidence="6 9" id="KW-1133">Transmembrane helix</keyword>
<dbReference type="PATRIC" id="fig|866536.3.peg.3406"/>
<dbReference type="GO" id="GO:0005886">
    <property type="term" value="C:plasma membrane"/>
    <property type="evidence" value="ECO:0007669"/>
    <property type="project" value="UniProtKB-SubCell"/>
</dbReference>
<organism evidence="11 12">
    <name type="scientific">Belliella baltica (strain DSM 15883 / CIP 108006 / LMG 21964 / BA134)</name>
    <dbReference type="NCBI Taxonomy" id="866536"/>
    <lineage>
        <taxon>Bacteria</taxon>
        <taxon>Pseudomonadati</taxon>
        <taxon>Bacteroidota</taxon>
        <taxon>Cytophagia</taxon>
        <taxon>Cytophagales</taxon>
        <taxon>Cyclobacteriaceae</taxon>
        <taxon>Belliella</taxon>
    </lineage>
</organism>
<dbReference type="GO" id="GO:0016410">
    <property type="term" value="F:N-acyltransferase activity"/>
    <property type="evidence" value="ECO:0007669"/>
    <property type="project" value="InterPro"/>
</dbReference>
<evidence type="ECO:0000313" key="12">
    <source>
        <dbReference type="Proteomes" id="UP000006050"/>
    </source>
</evidence>
<keyword evidence="7 9" id="KW-0472">Membrane</keyword>
<keyword evidence="5 9" id="KW-0812">Transmembrane</keyword>
<dbReference type="EMBL" id="CP003281">
    <property type="protein sequence ID" value="AFL85794.1"/>
    <property type="molecule type" value="Genomic_DNA"/>
</dbReference>
<sequence length="342" mass="38133">MGYITFLIAWFASVSNWVYEQRNEGRNVKKGVLIYGLVLGLTLMYGAYRVQFQDPNSETIRIASISALDSLKVGIDLHGINNKETENDAIIEARRNTSKLNQYLFDRSIKEAEAGAKIVFWAEGNGVILKDDESELYDQASEIASTQNIYLGLGIAVIDPTNSRFLENKFVLFDRNGKKVMDYWKGISVPGAEAPISNNKTTGIQKIETDYGTIAGAICFDLDFPNYLKEAKGSDILLAPSNDYIEIDQLHTNMAKFRAIEQGFNMVRQASLGHSIGTDYTGKVISEMNHFTDTSKVLITQLPTKGSKTIYSIIGDSFIVFCMLLLVMIVVVLRGKKTDRKS</sequence>
<dbReference type="Proteomes" id="UP000006050">
    <property type="component" value="Chromosome"/>
</dbReference>
<evidence type="ECO:0000256" key="4">
    <source>
        <dbReference type="ARBA" id="ARBA00022679"/>
    </source>
</evidence>
<comment type="subcellular location">
    <subcellularLocation>
        <location evidence="1">Cell membrane</location>
        <topology evidence="1">Multi-pass membrane protein</topology>
    </subcellularLocation>
</comment>
<gene>
    <name evidence="11" type="ordered locus">Belba_3286</name>
</gene>
<dbReference type="GO" id="GO:0042158">
    <property type="term" value="P:lipoprotein biosynthetic process"/>
    <property type="evidence" value="ECO:0007669"/>
    <property type="project" value="InterPro"/>
</dbReference>
<evidence type="ECO:0000256" key="6">
    <source>
        <dbReference type="ARBA" id="ARBA00022989"/>
    </source>
</evidence>
<name>I3Z976_BELBD</name>
<dbReference type="Gene3D" id="3.60.110.10">
    <property type="entry name" value="Carbon-nitrogen hydrolase"/>
    <property type="match status" value="1"/>
</dbReference>
<dbReference type="STRING" id="866536.Belba_3286"/>
<feature type="transmembrane region" description="Helical" evidence="9">
    <location>
        <begin position="310"/>
        <end position="333"/>
    </location>
</feature>
<dbReference type="eggNOG" id="COG0815">
    <property type="taxonomic scope" value="Bacteria"/>
</dbReference>
<keyword evidence="11" id="KW-0449">Lipoprotein</keyword>
<evidence type="ECO:0000313" key="11">
    <source>
        <dbReference type="EMBL" id="AFL85794.1"/>
    </source>
</evidence>
<keyword evidence="3" id="KW-1003">Cell membrane</keyword>
<dbReference type="KEGG" id="bbd:Belba_3286"/>
<dbReference type="InterPro" id="IPR004563">
    <property type="entry name" value="Apolipo_AcylTrfase"/>
</dbReference>
<proteinExistence type="inferred from homology"/>
<keyword evidence="4 11" id="KW-0808">Transferase</keyword>
<dbReference type="AlphaFoldDB" id="I3Z976"/>
<feature type="domain" description="CN hydrolase" evidence="10">
    <location>
        <begin position="71"/>
        <end position="304"/>
    </location>
</feature>
<dbReference type="Pfam" id="PF00795">
    <property type="entry name" value="CN_hydrolase"/>
    <property type="match status" value="1"/>
</dbReference>
<dbReference type="PROSITE" id="PS50263">
    <property type="entry name" value="CN_HYDROLASE"/>
    <property type="match status" value="1"/>
</dbReference>
<comment type="similarity">
    <text evidence="2">Belongs to the CN hydrolase family. Apolipoprotein N-acyltransferase subfamily.</text>
</comment>
<evidence type="ECO:0000256" key="5">
    <source>
        <dbReference type="ARBA" id="ARBA00022692"/>
    </source>
</evidence>